<dbReference type="Gene3D" id="3.40.50.300">
    <property type="entry name" value="P-loop containing nucleotide triphosphate hydrolases"/>
    <property type="match status" value="1"/>
</dbReference>
<dbReference type="Pfam" id="PF00071">
    <property type="entry name" value="Ras"/>
    <property type="match status" value="1"/>
</dbReference>
<dbReference type="PROSITE" id="PS51419">
    <property type="entry name" value="RAB"/>
    <property type="match status" value="1"/>
</dbReference>
<evidence type="ECO:0000256" key="2">
    <source>
        <dbReference type="ARBA" id="ARBA00022741"/>
    </source>
</evidence>
<evidence type="ECO:0008006" key="6">
    <source>
        <dbReference type="Google" id="ProtNLM"/>
    </source>
</evidence>
<keyword evidence="5" id="KW-1185">Reference proteome</keyword>
<dbReference type="SMART" id="SM00174">
    <property type="entry name" value="RHO"/>
    <property type="match status" value="1"/>
</dbReference>
<comment type="caution">
    <text evidence="4">The sequence shown here is derived from an EMBL/GenBank/DDBJ whole genome shotgun (WGS) entry which is preliminary data.</text>
</comment>
<keyword evidence="2" id="KW-0547">Nucleotide-binding</keyword>
<gene>
    <name evidence="4" type="ORF">M9Y10_045219</name>
</gene>
<dbReference type="NCBIfam" id="TIGR00231">
    <property type="entry name" value="small_GTP"/>
    <property type="match status" value="1"/>
</dbReference>
<dbReference type="InterPro" id="IPR001806">
    <property type="entry name" value="Small_GTPase"/>
</dbReference>
<dbReference type="PRINTS" id="PR00449">
    <property type="entry name" value="RASTRNSFRMNG"/>
</dbReference>
<proteinExistence type="inferred from homology"/>
<evidence type="ECO:0000313" key="4">
    <source>
        <dbReference type="EMBL" id="KAK8882577.1"/>
    </source>
</evidence>
<dbReference type="EMBL" id="JAPFFF010000009">
    <property type="protein sequence ID" value="KAK8882577.1"/>
    <property type="molecule type" value="Genomic_DNA"/>
</dbReference>
<dbReference type="SUPFAM" id="SSF52540">
    <property type="entry name" value="P-loop containing nucleoside triphosphate hydrolases"/>
    <property type="match status" value="1"/>
</dbReference>
<dbReference type="CDD" id="cd00154">
    <property type="entry name" value="Rab"/>
    <property type="match status" value="1"/>
</dbReference>
<dbReference type="SMART" id="SM00175">
    <property type="entry name" value="RAB"/>
    <property type="match status" value="1"/>
</dbReference>
<sequence>MKKSSKFISPRKVILLGDANVGKTSLIHAYQRKELPEISTVSCNILNVTVKYMEQPIPLNIWDTAGQEIFNSITPLFYQSCSCAILVYDQHDPNSFEKMKILYKTASDDYSVEHFIVAANKNDLEEKVPFNEAKEWCREKKIRIIKTSAVTNLNISNLLLSVGEIVASSDEIVQNHLNLEIDNVRNSTNDLCCF</sequence>
<dbReference type="InterPro" id="IPR005225">
    <property type="entry name" value="Small_GTP-bd"/>
</dbReference>
<evidence type="ECO:0000313" key="5">
    <source>
        <dbReference type="Proteomes" id="UP001470230"/>
    </source>
</evidence>
<dbReference type="InterPro" id="IPR027417">
    <property type="entry name" value="P-loop_NTPase"/>
</dbReference>
<dbReference type="PANTHER" id="PTHR47981">
    <property type="entry name" value="RAB FAMILY"/>
    <property type="match status" value="1"/>
</dbReference>
<dbReference type="SMART" id="SM00173">
    <property type="entry name" value="RAS"/>
    <property type="match status" value="1"/>
</dbReference>
<evidence type="ECO:0000256" key="3">
    <source>
        <dbReference type="ARBA" id="ARBA00023134"/>
    </source>
</evidence>
<dbReference type="Proteomes" id="UP001470230">
    <property type="component" value="Unassembled WGS sequence"/>
</dbReference>
<name>A0ABR2JUL9_9EUKA</name>
<reference evidence="4 5" key="1">
    <citation type="submission" date="2024-04" db="EMBL/GenBank/DDBJ databases">
        <title>Tritrichomonas musculus Genome.</title>
        <authorList>
            <person name="Alves-Ferreira E."/>
            <person name="Grigg M."/>
            <person name="Lorenzi H."/>
            <person name="Galac M."/>
        </authorList>
    </citation>
    <scope>NUCLEOTIDE SEQUENCE [LARGE SCALE GENOMIC DNA]</scope>
    <source>
        <strain evidence="4 5">EAF2021</strain>
    </source>
</reference>
<protein>
    <recommendedName>
        <fullName evidence="6">Small GTP-binding protein</fullName>
    </recommendedName>
</protein>
<organism evidence="4 5">
    <name type="scientific">Tritrichomonas musculus</name>
    <dbReference type="NCBI Taxonomy" id="1915356"/>
    <lineage>
        <taxon>Eukaryota</taxon>
        <taxon>Metamonada</taxon>
        <taxon>Parabasalia</taxon>
        <taxon>Tritrichomonadida</taxon>
        <taxon>Tritrichomonadidae</taxon>
        <taxon>Tritrichomonas</taxon>
    </lineage>
</organism>
<comment type="similarity">
    <text evidence="1">Belongs to the small GTPase superfamily. Rab family.</text>
</comment>
<dbReference type="PANTHER" id="PTHR47981:SF20">
    <property type="entry name" value="RAS-RELATED PROTEIN RAB-7A"/>
    <property type="match status" value="1"/>
</dbReference>
<keyword evidence="3" id="KW-0342">GTP-binding</keyword>
<accession>A0ABR2JUL9</accession>
<evidence type="ECO:0000256" key="1">
    <source>
        <dbReference type="ARBA" id="ARBA00006270"/>
    </source>
</evidence>